<dbReference type="Proteomes" id="UP000550401">
    <property type="component" value="Unassembled WGS sequence"/>
</dbReference>
<dbReference type="PANTHER" id="PTHR43133">
    <property type="entry name" value="RNA POLYMERASE ECF-TYPE SIGMA FACTO"/>
    <property type="match status" value="1"/>
</dbReference>
<dbReference type="PANTHER" id="PTHR43133:SF39">
    <property type="entry name" value="SIMILAR TO RNA POLYMERASE SIGMA-E FACTOR"/>
    <property type="match status" value="1"/>
</dbReference>
<keyword evidence="7" id="KW-1185">Reference proteome</keyword>
<evidence type="ECO:0000256" key="3">
    <source>
        <dbReference type="ARBA" id="ARBA00023082"/>
    </source>
</evidence>
<organism evidence="6 7">
    <name type="scientific">Dokdonella fugitiva</name>
    <dbReference type="NCBI Taxonomy" id="328517"/>
    <lineage>
        <taxon>Bacteria</taxon>
        <taxon>Pseudomonadati</taxon>
        <taxon>Pseudomonadota</taxon>
        <taxon>Gammaproteobacteria</taxon>
        <taxon>Lysobacterales</taxon>
        <taxon>Rhodanobacteraceae</taxon>
        <taxon>Dokdonella</taxon>
    </lineage>
</organism>
<keyword evidence="3" id="KW-0731">Sigma factor</keyword>
<dbReference type="Pfam" id="PF07638">
    <property type="entry name" value="Sigma70_ECF"/>
    <property type="match status" value="1"/>
</dbReference>
<dbReference type="InterPro" id="IPR011517">
    <property type="entry name" value="RNA_pol_sigma70_ECF-like"/>
</dbReference>
<evidence type="ECO:0000313" key="6">
    <source>
        <dbReference type="EMBL" id="MBA8886976.1"/>
    </source>
</evidence>
<dbReference type="Gene3D" id="1.10.10.10">
    <property type="entry name" value="Winged helix-like DNA-binding domain superfamily/Winged helix DNA-binding domain"/>
    <property type="match status" value="1"/>
</dbReference>
<accession>A0A839EX64</accession>
<evidence type="ECO:0000256" key="1">
    <source>
        <dbReference type="ARBA" id="ARBA00010641"/>
    </source>
</evidence>
<dbReference type="Gene3D" id="1.10.1740.10">
    <property type="match status" value="1"/>
</dbReference>
<dbReference type="InterPro" id="IPR013324">
    <property type="entry name" value="RNA_pol_sigma_r3/r4-like"/>
</dbReference>
<dbReference type="SUPFAM" id="SSF88659">
    <property type="entry name" value="Sigma3 and sigma4 domains of RNA polymerase sigma factors"/>
    <property type="match status" value="1"/>
</dbReference>
<dbReference type="InterPro" id="IPR036388">
    <property type="entry name" value="WH-like_DNA-bd_sf"/>
</dbReference>
<sequence>MTEDVTQLVEAVGAGDGAALKRLFEVVYDELKRIARRQLLGGGALTLDTTGLVHEAYLKLVNPERLELRDRSHFFVVAAKAMRQIAIDHARRRVAQKRGGPAAIAVTLDDDLPFESTSPDTLLRLDAALDQLGELEPRLAELVEMRFFAGLSVEQVAQAQNLTVRTIHRDWRRARAFLFDAVGSGA</sequence>
<name>A0A839EX64_9GAMM</name>
<dbReference type="AlphaFoldDB" id="A0A839EX64"/>
<dbReference type="GO" id="GO:0006352">
    <property type="term" value="P:DNA-templated transcription initiation"/>
    <property type="evidence" value="ECO:0007669"/>
    <property type="project" value="InterPro"/>
</dbReference>
<reference evidence="6 7" key="1">
    <citation type="submission" date="2020-07" db="EMBL/GenBank/DDBJ databases">
        <title>Genomic Encyclopedia of Type Strains, Phase IV (KMG-V): Genome sequencing to study the core and pangenomes of soil and plant-associated prokaryotes.</title>
        <authorList>
            <person name="Whitman W."/>
        </authorList>
    </citation>
    <scope>NUCLEOTIDE SEQUENCE [LARGE SCALE GENOMIC DNA]</scope>
    <source>
        <strain evidence="6 7">RH2WT43</strain>
    </source>
</reference>
<dbReference type="InterPro" id="IPR053812">
    <property type="entry name" value="HTH_Sigma70_ECF-like"/>
</dbReference>
<gene>
    <name evidence="6" type="ORF">FHW12_001167</name>
</gene>
<dbReference type="InterPro" id="IPR013325">
    <property type="entry name" value="RNA_pol_sigma_r2"/>
</dbReference>
<proteinExistence type="inferred from homology"/>
<dbReference type="NCBIfam" id="TIGR02937">
    <property type="entry name" value="sigma70-ECF"/>
    <property type="match status" value="1"/>
</dbReference>
<evidence type="ECO:0000256" key="2">
    <source>
        <dbReference type="ARBA" id="ARBA00023015"/>
    </source>
</evidence>
<dbReference type="GO" id="GO:0016987">
    <property type="term" value="F:sigma factor activity"/>
    <property type="evidence" value="ECO:0007669"/>
    <property type="project" value="UniProtKB-KW"/>
</dbReference>
<evidence type="ECO:0000256" key="4">
    <source>
        <dbReference type="ARBA" id="ARBA00023163"/>
    </source>
</evidence>
<keyword evidence="2" id="KW-0805">Transcription regulation</keyword>
<dbReference type="NCBIfam" id="TIGR02999">
    <property type="entry name" value="Sig-70_X6"/>
    <property type="match status" value="1"/>
</dbReference>
<dbReference type="EMBL" id="JACGXL010000001">
    <property type="protein sequence ID" value="MBA8886976.1"/>
    <property type="molecule type" value="Genomic_DNA"/>
</dbReference>
<comment type="caution">
    <text evidence="6">The sequence shown here is derived from an EMBL/GenBank/DDBJ whole genome shotgun (WGS) entry which is preliminary data.</text>
</comment>
<keyword evidence="4" id="KW-0804">Transcription</keyword>
<dbReference type="RefSeq" id="WP_182530004.1">
    <property type="nucleotide sequence ID" value="NZ_JACGXL010000001.1"/>
</dbReference>
<evidence type="ECO:0000313" key="7">
    <source>
        <dbReference type="Proteomes" id="UP000550401"/>
    </source>
</evidence>
<protein>
    <submittedName>
        <fullName evidence="6">RNA polymerase sigma factor (TIGR02999 family)</fullName>
    </submittedName>
</protein>
<dbReference type="InterPro" id="IPR014284">
    <property type="entry name" value="RNA_pol_sigma-70_dom"/>
</dbReference>
<feature type="domain" description="RNA polymerase sigma-70 ECF-like HTH" evidence="5">
    <location>
        <begin position="3"/>
        <end position="181"/>
    </location>
</feature>
<dbReference type="InterPro" id="IPR039425">
    <property type="entry name" value="RNA_pol_sigma-70-like"/>
</dbReference>
<evidence type="ECO:0000259" key="5">
    <source>
        <dbReference type="Pfam" id="PF07638"/>
    </source>
</evidence>
<dbReference type="SUPFAM" id="SSF88946">
    <property type="entry name" value="Sigma2 domain of RNA polymerase sigma factors"/>
    <property type="match status" value="1"/>
</dbReference>
<comment type="similarity">
    <text evidence="1">Belongs to the sigma-70 factor family. ECF subfamily.</text>
</comment>